<evidence type="ECO:0000313" key="10">
    <source>
        <dbReference type="Proteomes" id="UP001242480"/>
    </source>
</evidence>
<evidence type="ECO:0000256" key="6">
    <source>
        <dbReference type="ARBA" id="ARBA00023008"/>
    </source>
</evidence>
<dbReference type="EMBL" id="JAUSVX010000029">
    <property type="protein sequence ID" value="MDQ0475086.1"/>
    <property type="molecule type" value="Genomic_DNA"/>
</dbReference>
<comment type="caution">
    <text evidence="9">The sequence shown here is derived from an EMBL/GenBank/DDBJ whole genome shotgun (WGS) entry which is preliminary data.</text>
</comment>
<evidence type="ECO:0000313" key="9">
    <source>
        <dbReference type="EMBL" id="MDQ0475086.1"/>
    </source>
</evidence>
<dbReference type="PANTHER" id="PTHR34820">
    <property type="entry name" value="INNER MEMBRANE PROTEIN YEBZ"/>
    <property type="match status" value="1"/>
</dbReference>
<organism evidence="9 10">
    <name type="scientific">Labrys wisconsinensis</name>
    <dbReference type="NCBI Taxonomy" id="425677"/>
    <lineage>
        <taxon>Bacteria</taxon>
        <taxon>Pseudomonadati</taxon>
        <taxon>Pseudomonadota</taxon>
        <taxon>Alphaproteobacteria</taxon>
        <taxon>Hyphomicrobiales</taxon>
        <taxon>Xanthobacteraceae</taxon>
        <taxon>Labrys</taxon>
    </lineage>
</organism>
<evidence type="ECO:0000256" key="1">
    <source>
        <dbReference type="ARBA" id="ARBA00004418"/>
    </source>
</evidence>
<dbReference type="InterPro" id="IPR014755">
    <property type="entry name" value="Cu-Rt/internalin_Ig-like"/>
</dbReference>
<evidence type="ECO:0000259" key="8">
    <source>
        <dbReference type="Pfam" id="PF04234"/>
    </source>
</evidence>
<accession>A0ABU0JLB4</accession>
<dbReference type="PANTHER" id="PTHR34820:SF4">
    <property type="entry name" value="INNER MEMBRANE PROTEIN YEBZ"/>
    <property type="match status" value="1"/>
</dbReference>
<name>A0ABU0JLB4_9HYPH</name>
<dbReference type="InterPro" id="IPR047685">
    <property type="entry name" value="CopC-like"/>
</dbReference>
<keyword evidence="10" id="KW-1185">Reference proteome</keyword>
<reference evidence="9 10" key="1">
    <citation type="submission" date="2023-07" db="EMBL/GenBank/DDBJ databases">
        <title>Genomic Encyclopedia of Type Strains, Phase IV (KMG-IV): sequencing the most valuable type-strain genomes for metagenomic binning, comparative biology and taxonomic classification.</title>
        <authorList>
            <person name="Goeker M."/>
        </authorList>
    </citation>
    <scope>NUCLEOTIDE SEQUENCE [LARGE SCALE GENOMIC DNA]</scope>
    <source>
        <strain evidence="9 10">DSM 19619</strain>
    </source>
</reference>
<keyword evidence="6" id="KW-0186">Copper</keyword>
<dbReference type="InterPro" id="IPR014756">
    <property type="entry name" value="Ig_E-set"/>
</dbReference>
<dbReference type="NCBIfam" id="NF033814">
    <property type="entry name" value="copper_CopC"/>
    <property type="match status" value="1"/>
</dbReference>
<evidence type="ECO:0000256" key="5">
    <source>
        <dbReference type="ARBA" id="ARBA00022764"/>
    </source>
</evidence>
<dbReference type="Proteomes" id="UP001242480">
    <property type="component" value="Unassembled WGS sequence"/>
</dbReference>
<dbReference type="InterPro" id="IPR032694">
    <property type="entry name" value="CopC/D"/>
</dbReference>
<comment type="subcellular location">
    <subcellularLocation>
        <location evidence="1">Periplasm</location>
    </subcellularLocation>
</comment>
<keyword evidence="5" id="KW-0574">Periplasm</keyword>
<feature type="signal peptide" evidence="7">
    <location>
        <begin position="1"/>
        <end position="26"/>
    </location>
</feature>
<evidence type="ECO:0000256" key="4">
    <source>
        <dbReference type="ARBA" id="ARBA00022729"/>
    </source>
</evidence>
<evidence type="ECO:0000256" key="7">
    <source>
        <dbReference type="SAM" id="SignalP"/>
    </source>
</evidence>
<dbReference type="InterPro" id="IPR007348">
    <property type="entry name" value="CopC_dom"/>
</dbReference>
<sequence>MRSISRLKTAASAAILGLGLTGQALAHAHLTSAVPAENGTVATVPTELDLKFSEELNLKFTGVKVTGPDKKAVATGAASLASGDETGLVVPISATLAPGKYIVAWHALSKDGHKTHGTYSFTVKP</sequence>
<gene>
    <name evidence="9" type="ORF">QO011_008128</name>
</gene>
<keyword evidence="4 7" id="KW-0732">Signal</keyword>
<dbReference type="Pfam" id="PF04234">
    <property type="entry name" value="CopC"/>
    <property type="match status" value="1"/>
</dbReference>
<proteinExistence type="inferred from homology"/>
<feature type="domain" description="CopC" evidence="8">
    <location>
        <begin position="27"/>
        <end position="123"/>
    </location>
</feature>
<comment type="similarity">
    <text evidence="2">Belongs to the CopC family.</text>
</comment>
<dbReference type="SUPFAM" id="SSF81296">
    <property type="entry name" value="E set domains"/>
    <property type="match status" value="1"/>
</dbReference>
<evidence type="ECO:0000256" key="3">
    <source>
        <dbReference type="ARBA" id="ARBA00022723"/>
    </source>
</evidence>
<keyword evidence="3" id="KW-0479">Metal-binding</keyword>
<protein>
    <submittedName>
        <fullName evidence="9">Methionine-rich copper-binding protein CopC</fullName>
    </submittedName>
</protein>
<dbReference type="Gene3D" id="2.60.40.1220">
    <property type="match status" value="1"/>
</dbReference>
<feature type="chain" id="PRO_5045095188" evidence="7">
    <location>
        <begin position="27"/>
        <end position="125"/>
    </location>
</feature>
<dbReference type="RefSeq" id="WP_307285792.1">
    <property type="nucleotide sequence ID" value="NZ_JAUSVX010000029.1"/>
</dbReference>
<evidence type="ECO:0000256" key="2">
    <source>
        <dbReference type="ARBA" id="ARBA00010509"/>
    </source>
</evidence>